<sequence length="88" mass="8998">MNITLSPDGIPIIDLELGDLAGPAPAGFTAAVDQLAEKATVHSFTRVGHAASIESVCACGDSFESEGRDGAARAAVMSWELEHKAGTS</sequence>
<gene>
    <name evidence="1" type="ORF">QFZ26_002019</name>
</gene>
<keyword evidence="2" id="KW-1185">Reference proteome</keyword>
<accession>A0ABU0R8R2</accession>
<evidence type="ECO:0000313" key="2">
    <source>
        <dbReference type="Proteomes" id="UP001239083"/>
    </source>
</evidence>
<comment type="caution">
    <text evidence="1">The sequence shown here is derived from an EMBL/GenBank/DDBJ whole genome shotgun (WGS) entry which is preliminary data.</text>
</comment>
<reference evidence="1 2" key="1">
    <citation type="submission" date="2023-07" db="EMBL/GenBank/DDBJ databases">
        <title>Comparative genomics of wheat-associated soil bacteria to identify genetic determinants of phenazine resistance.</title>
        <authorList>
            <person name="Mouncey N."/>
        </authorList>
    </citation>
    <scope>NUCLEOTIDE SEQUENCE [LARGE SCALE GENOMIC DNA]</scope>
    <source>
        <strain evidence="1 2">V3I3</strain>
    </source>
</reference>
<dbReference type="Proteomes" id="UP001239083">
    <property type="component" value="Unassembled WGS sequence"/>
</dbReference>
<proteinExistence type="predicted"/>
<evidence type="ECO:0000313" key="1">
    <source>
        <dbReference type="EMBL" id="MDQ0894464.1"/>
    </source>
</evidence>
<name>A0ABU0R8R2_9MICO</name>
<protein>
    <submittedName>
        <fullName evidence="1">Uncharacterized protein</fullName>
    </submittedName>
</protein>
<organism evidence="1 2">
    <name type="scientific">Agromyces ramosus</name>
    <dbReference type="NCBI Taxonomy" id="33879"/>
    <lineage>
        <taxon>Bacteria</taxon>
        <taxon>Bacillati</taxon>
        <taxon>Actinomycetota</taxon>
        <taxon>Actinomycetes</taxon>
        <taxon>Micrococcales</taxon>
        <taxon>Microbacteriaceae</taxon>
        <taxon>Agromyces</taxon>
    </lineage>
</organism>
<dbReference type="EMBL" id="JAUSYY010000001">
    <property type="protein sequence ID" value="MDQ0894464.1"/>
    <property type="molecule type" value="Genomic_DNA"/>
</dbReference>
<dbReference type="RefSeq" id="WP_307041724.1">
    <property type="nucleotide sequence ID" value="NZ_JAUSYY010000001.1"/>
</dbReference>